<feature type="compositionally biased region" description="Basic and acidic residues" evidence="18">
    <location>
        <begin position="550"/>
        <end position="570"/>
    </location>
</feature>
<keyword evidence="14" id="KW-0325">Glycoprotein</keyword>
<evidence type="ECO:0000256" key="16">
    <source>
        <dbReference type="PIRSR" id="PIRSR601577-2"/>
    </source>
</evidence>
<keyword evidence="11" id="KW-0472">Membrane</keyword>
<dbReference type="GO" id="GO:0046872">
    <property type="term" value="F:metal ion binding"/>
    <property type="evidence" value="ECO:0007669"/>
    <property type="project" value="UniProtKB-KW"/>
</dbReference>
<evidence type="ECO:0000256" key="15">
    <source>
        <dbReference type="PIRSR" id="PIRSR601577-1"/>
    </source>
</evidence>
<dbReference type="OrthoDB" id="527990at2759"/>
<comment type="catalytic activity">
    <reaction evidence="1">
        <text>Preference for hydrophobic residues at P1 and P1' and basic residues at P2' and P3'. A model nonapeptide is cleaved at -Ala-Tyr-|-Leu-Lys-Lys-.</text>
        <dbReference type="EC" id="3.4.24.36"/>
    </reaction>
</comment>
<evidence type="ECO:0000256" key="13">
    <source>
        <dbReference type="ARBA" id="ARBA00023157"/>
    </source>
</evidence>
<comment type="similarity">
    <text evidence="3 17">Belongs to the peptidase M8 family.</text>
</comment>
<feature type="chain" id="PRO_5023969590" description="Leishmanolysin-like peptidase" evidence="17">
    <location>
        <begin position="29"/>
        <end position="628"/>
    </location>
</feature>
<dbReference type="VEuPathDB" id="TriTrypDB:TM35_000322270"/>
<dbReference type="Gene3D" id="2.10.55.10">
    <property type="entry name" value="Leishmanolysin domain 3"/>
    <property type="match status" value="1"/>
</dbReference>
<gene>
    <name evidence="19" type="ORF">TM35_000322270</name>
</gene>
<keyword evidence="7 17" id="KW-0378">Hydrolase</keyword>
<dbReference type="Gene3D" id="3.10.170.20">
    <property type="match status" value="1"/>
</dbReference>
<feature type="binding site" evidence="16">
    <location>
        <position position="219"/>
    </location>
    <ligand>
        <name>Zn(2+)</name>
        <dbReference type="ChEBI" id="CHEBI:29105"/>
        <note>catalytic</note>
    </ligand>
</feature>
<feature type="active site" evidence="15">
    <location>
        <position position="220"/>
    </location>
</feature>
<protein>
    <recommendedName>
        <fullName evidence="17">Leishmanolysin-like peptidase</fullName>
        <ecNumber evidence="17">3.4.24.-</ecNumber>
    </recommendedName>
</protein>
<evidence type="ECO:0000256" key="14">
    <source>
        <dbReference type="ARBA" id="ARBA00023180"/>
    </source>
</evidence>
<dbReference type="GO" id="GO:0016020">
    <property type="term" value="C:membrane"/>
    <property type="evidence" value="ECO:0007669"/>
    <property type="project" value="UniProtKB-SubCell"/>
</dbReference>
<dbReference type="GO" id="GO:0004222">
    <property type="term" value="F:metalloendopeptidase activity"/>
    <property type="evidence" value="ECO:0007669"/>
    <property type="project" value="UniProtKB-UniRule"/>
</dbReference>
<evidence type="ECO:0000313" key="20">
    <source>
        <dbReference type="Proteomes" id="UP000192257"/>
    </source>
</evidence>
<organism evidence="19 20">
    <name type="scientific">Trypanosoma theileri</name>
    <dbReference type="NCBI Taxonomy" id="67003"/>
    <lineage>
        <taxon>Eukaryota</taxon>
        <taxon>Discoba</taxon>
        <taxon>Euglenozoa</taxon>
        <taxon>Kinetoplastea</taxon>
        <taxon>Metakinetoplastina</taxon>
        <taxon>Trypanosomatida</taxon>
        <taxon>Trypanosomatidae</taxon>
        <taxon>Trypanosoma</taxon>
    </lineage>
</organism>
<name>A0A1X0NME2_9TRYP</name>
<feature type="binding site" evidence="16">
    <location>
        <position position="223"/>
    </location>
    <ligand>
        <name>Zn(2+)</name>
        <dbReference type="ChEBI" id="CHEBI:29105"/>
        <note>catalytic</note>
    </ligand>
</feature>
<feature type="binding site" evidence="16">
    <location>
        <position position="285"/>
    </location>
    <ligand>
        <name>Zn(2+)</name>
        <dbReference type="ChEBI" id="CHEBI:29105"/>
        <note>catalytic</note>
    </ligand>
</feature>
<dbReference type="Proteomes" id="UP000192257">
    <property type="component" value="Unassembled WGS sequence"/>
</dbReference>
<evidence type="ECO:0000256" key="4">
    <source>
        <dbReference type="ARBA" id="ARBA00022670"/>
    </source>
</evidence>
<comment type="cofactor">
    <cofactor evidence="16 17">
        <name>Zn(2+)</name>
        <dbReference type="ChEBI" id="CHEBI:29105"/>
    </cofactor>
    <text evidence="16 17">Binds 1 zinc ion per subunit.</text>
</comment>
<evidence type="ECO:0000256" key="18">
    <source>
        <dbReference type="SAM" id="MobiDB-lite"/>
    </source>
</evidence>
<comment type="caution">
    <text evidence="19">The sequence shown here is derived from an EMBL/GenBank/DDBJ whole genome shotgun (WGS) entry which is preliminary data.</text>
</comment>
<evidence type="ECO:0000256" key="10">
    <source>
        <dbReference type="ARBA" id="ARBA00023049"/>
    </source>
</evidence>
<dbReference type="Gene3D" id="2.30.34.10">
    <property type="entry name" value="Leishmanolysin domain 4"/>
    <property type="match status" value="1"/>
</dbReference>
<dbReference type="PANTHER" id="PTHR10942:SF0">
    <property type="entry name" value="LEISHMANOLYSIN-LIKE PEPTIDASE"/>
    <property type="match status" value="1"/>
</dbReference>
<sequence>MEKYFMRHLLYPVLLLFLLLCCTGTSFSAVVQHLPQKGESALHAYTVAEDDKSGKHWKPIHIEVSAEGVNNVLRDCDRKRALAEQFNKTVHWNSKEKVFCDNETGITDAKKDLLLNKLLLAAIQLHTDRLNVEEKEGEAVVSTSTINSFSGECGVIKVWDHKTNAFSNADFVLFVSLDESEMSTRVCSQDLDQRPTSALIKFVPKDILDTRHFVRTAAHEIAHGLGFDVTRMQNYGKIRLGGLTSNTRAVHSDIMLEKMREHYDCHLHITGMYMEDEGDGRSKLHWERRIAKDELMSPYTEEPSGMYYTNLTLAAFHSLPFYSANFNMAEPMSWGNKSGCNLLDKTCDRYRDELMKYTSMFCDENEPVLQCTSDRFALGMCSSKSLPGNLPKVYHYFTKTAGQNEMTNGCPIVKPLKETTCESGDVALMPGSIVSKMSRCLNVDKPLEFSEGVQRNGVTVKGICAKVKCENGKVHVQYKGKEDTTEWIECKKDGHEITLEGSAFKGGSIVCPRYEEVCTGLNETDLPTIEYDDKSDNSNASEIPSPNVDSPEKNDSSEAEKAPQTEESHHPNKSPQEEDTQNAEIPSKEGGSSKPESPDNNDTTNIENGQDDHNTGNDLTDSKVENTN</sequence>
<dbReference type="AlphaFoldDB" id="A0A1X0NME2"/>
<dbReference type="GeneID" id="39988634"/>
<evidence type="ECO:0000256" key="1">
    <source>
        <dbReference type="ARBA" id="ARBA00001249"/>
    </source>
</evidence>
<evidence type="ECO:0000256" key="5">
    <source>
        <dbReference type="ARBA" id="ARBA00022723"/>
    </source>
</evidence>
<dbReference type="RefSeq" id="XP_028879978.1">
    <property type="nucleotide sequence ID" value="XM_029028854.1"/>
</dbReference>
<evidence type="ECO:0000256" key="17">
    <source>
        <dbReference type="RuleBase" id="RU366077"/>
    </source>
</evidence>
<keyword evidence="8 16" id="KW-0862">Zinc</keyword>
<keyword evidence="6 17" id="KW-0732">Signal</keyword>
<proteinExistence type="inferred from homology"/>
<feature type="region of interest" description="Disordered" evidence="18">
    <location>
        <begin position="526"/>
        <end position="628"/>
    </location>
</feature>
<evidence type="ECO:0000256" key="12">
    <source>
        <dbReference type="ARBA" id="ARBA00023145"/>
    </source>
</evidence>
<evidence type="ECO:0000313" key="19">
    <source>
        <dbReference type="EMBL" id="ORC85912.1"/>
    </source>
</evidence>
<feature type="signal peptide" evidence="17">
    <location>
        <begin position="1"/>
        <end position="28"/>
    </location>
</feature>
<dbReference type="PRINTS" id="PR00782">
    <property type="entry name" value="LSHMANOLYSIN"/>
</dbReference>
<dbReference type="GO" id="GO:0007155">
    <property type="term" value="P:cell adhesion"/>
    <property type="evidence" value="ECO:0007669"/>
    <property type="project" value="UniProtKB-KW"/>
</dbReference>
<keyword evidence="20" id="KW-1185">Reference proteome</keyword>
<evidence type="ECO:0000256" key="11">
    <source>
        <dbReference type="ARBA" id="ARBA00023136"/>
    </source>
</evidence>
<dbReference type="EC" id="3.4.24.-" evidence="17"/>
<feature type="compositionally biased region" description="Polar residues" evidence="18">
    <location>
        <begin position="537"/>
        <end position="548"/>
    </location>
</feature>
<evidence type="ECO:0000256" key="7">
    <source>
        <dbReference type="ARBA" id="ARBA00022801"/>
    </source>
</evidence>
<dbReference type="GO" id="GO:0006508">
    <property type="term" value="P:proteolysis"/>
    <property type="evidence" value="ECO:0007669"/>
    <property type="project" value="UniProtKB-KW"/>
</dbReference>
<feature type="non-terminal residue" evidence="19">
    <location>
        <position position="628"/>
    </location>
</feature>
<keyword evidence="13" id="KW-1015">Disulfide bond</keyword>
<dbReference type="Pfam" id="PF01457">
    <property type="entry name" value="Peptidase_M8"/>
    <property type="match status" value="1"/>
</dbReference>
<evidence type="ECO:0000256" key="8">
    <source>
        <dbReference type="ARBA" id="ARBA00022833"/>
    </source>
</evidence>
<comment type="subcellular location">
    <subcellularLocation>
        <location evidence="2">Membrane</location>
    </subcellularLocation>
</comment>
<reference evidence="19 20" key="1">
    <citation type="submission" date="2017-03" db="EMBL/GenBank/DDBJ databases">
        <title>An alternative strategy for trypanosome survival in the mammalian bloodstream revealed through genome and transcriptome analysis of the ubiquitous bovine parasite Trypanosoma (Megatrypanum) theileri.</title>
        <authorList>
            <person name="Kelly S."/>
            <person name="Ivens A."/>
            <person name="Mott A."/>
            <person name="O'Neill E."/>
            <person name="Emms D."/>
            <person name="Macleod O."/>
            <person name="Voorheis P."/>
            <person name="Matthews J."/>
            <person name="Matthews K."/>
            <person name="Carrington M."/>
        </authorList>
    </citation>
    <scope>NUCLEOTIDE SEQUENCE [LARGE SCALE GENOMIC DNA]</scope>
    <source>
        <strain evidence="19">Edinburgh</strain>
    </source>
</reference>
<accession>A0A1X0NME2</accession>
<keyword evidence="4 17" id="KW-0645">Protease</keyword>
<evidence type="ECO:0000256" key="3">
    <source>
        <dbReference type="ARBA" id="ARBA00005860"/>
    </source>
</evidence>
<dbReference type="GO" id="GO:0005737">
    <property type="term" value="C:cytoplasm"/>
    <property type="evidence" value="ECO:0007669"/>
    <property type="project" value="TreeGrafter"/>
</dbReference>
<feature type="compositionally biased region" description="Polar residues" evidence="18">
    <location>
        <begin position="594"/>
        <end position="608"/>
    </location>
</feature>
<dbReference type="EMBL" id="NBCO01000032">
    <property type="protein sequence ID" value="ORC85912.1"/>
    <property type="molecule type" value="Genomic_DNA"/>
</dbReference>
<dbReference type="SUPFAM" id="SSF55486">
    <property type="entry name" value="Metalloproteases ('zincins'), catalytic domain"/>
    <property type="match status" value="1"/>
</dbReference>
<keyword evidence="10 16" id="KW-0482">Metalloprotease</keyword>
<evidence type="ECO:0000256" key="2">
    <source>
        <dbReference type="ARBA" id="ARBA00004370"/>
    </source>
</evidence>
<dbReference type="PANTHER" id="PTHR10942">
    <property type="entry name" value="LEISHMANOLYSIN-LIKE PEPTIDASE"/>
    <property type="match status" value="1"/>
</dbReference>
<dbReference type="InterPro" id="IPR001577">
    <property type="entry name" value="Peptidase_M8"/>
</dbReference>
<evidence type="ECO:0000256" key="9">
    <source>
        <dbReference type="ARBA" id="ARBA00022889"/>
    </source>
</evidence>
<evidence type="ECO:0000256" key="6">
    <source>
        <dbReference type="ARBA" id="ARBA00022729"/>
    </source>
</evidence>
<keyword evidence="9" id="KW-0130">Cell adhesion</keyword>
<keyword evidence="5 16" id="KW-0479">Metal-binding</keyword>
<dbReference type="Gene3D" id="3.90.132.10">
    <property type="entry name" value="Leishmanolysin , domain 2"/>
    <property type="match status" value="1"/>
</dbReference>
<keyword evidence="12" id="KW-0865">Zymogen</keyword>
<feature type="compositionally biased region" description="Basic and acidic residues" evidence="18">
    <location>
        <begin position="610"/>
        <end position="628"/>
    </location>
</feature>